<gene>
    <name evidence="1" type="ORF">MARPO_0036s0105</name>
</gene>
<evidence type="ECO:0000313" key="1">
    <source>
        <dbReference type="EMBL" id="PTQ41125.1"/>
    </source>
</evidence>
<dbReference type="Pfam" id="PF15786">
    <property type="entry name" value="PET117"/>
    <property type="match status" value="1"/>
</dbReference>
<dbReference type="OrthoDB" id="76305at2759"/>
<evidence type="ECO:0000313" key="2">
    <source>
        <dbReference type="Proteomes" id="UP000244005"/>
    </source>
</evidence>
<dbReference type="OMA" id="SVHSMQK"/>
<dbReference type="EMBL" id="KZ772708">
    <property type="protein sequence ID" value="PTQ41125.1"/>
    <property type="molecule type" value="Genomic_DNA"/>
</dbReference>
<accession>A0A2R6X4U9</accession>
<dbReference type="Proteomes" id="UP000244005">
    <property type="component" value="Unassembled WGS sequence"/>
</dbReference>
<keyword evidence="2" id="KW-1185">Reference proteome</keyword>
<reference evidence="2" key="1">
    <citation type="journal article" date="2017" name="Cell">
        <title>Insights into land plant evolution garnered from the Marchantia polymorpha genome.</title>
        <authorList>
            <person name="Bowman J.L."/>
            <person name="Kohchi T."/>
            <person name="Yamato K.T."/>
            <person name="Jenkins J."/>
            <person name="Shu S."/>
            <person name="Ishizaki K."/>
            <person name="Yamaoka S."/>
            <person name="Nishihama R."/>
            <person name="Nakamura Y."/>
            <person name="Berger F."/>
            <person name="Adam C."/>
            <person name="Aki S.S."/>
            <person name="Althoff F."/>
            <person name="Araki T."/>
            <person name="Arteaga-Vazquez M.A."/>
            <person name="Balasubrmanian S."/>
            <person name="Barry K."/>
            <person name="Bauer D."/>
            <person name="Boehm C.R."/>
            <person name="Briginshaw L."/>
            <person name="Caballero-Perez J."/>
            <person name="Catarino B."/>
            <person name="Chen F."/>
            <person name="Chiyoda S."/>
            <person name="Chovatia M."/>
            <person name="Davies K.M."/>
            <person name="Delmans M."/>
            <person name="Demura T."/>
            <person name="Dierschke T."/>
            <person name="Dolan L."/>
            <person name="Dorantes-Acosta A.E."/>
            <person name="Eklund D.M."/>
            <person name="Florent S.N."/>
            <person name="Flores-Sandoval E."/>
            <person name="Fujiyama A."/>
            <person name="Fukuzawa H."/>
            <person name="Galik B."/>
            <person name="Grimanelli D."/>
            <person name="Grimwood J."/>
            <person name="Grossniklaus U."/>
            <person name="Hamada T."/>
            <person name="Haseloff J."/>
            <person name="Hetherington A.J."/>
            <person name="Higo A."/>
            <person name="Hirakawa Y."/>
            <person name="Hundley H.N."/>
            <person name="Ikeda Y."/>
            <person name="Inoue K."/>
            <person name="Inoue S.I."/>
            <person name="Ishida S."/>
            <person name="Jia Q."/>
            <person name="Kakita M."/>
            <person name="Kanazawa T."/>
            <person name="Kawai Y."/>
            <person name="Kawashima T."/>
            <person name="Kennedy M."/>
            <person name="Kinose K."/>
            <person name="Kinoshita T."/>
            <person name="Kohara Y."/>
            <person name="Koide E."/>
            <person name="Komatsu K."/>
            <person name="Kopischke S."/>
            <person name="Kubo M."/>
            <person name="Kyozuka J."/>
            <person name="Lagercrantz U."/>
            <person name="Lin S.S."/>
            <person name="Lindquist E."/>
            <person name="Lipzen A.M."/>
            <person name="Lu C.W."/>
            <person name="De Luna E."/>
            <person name="Martienssen R.A."/>
            <person name="Minamino N."/>
            <person name="Mizutani M."/>
            <person name="Mizutani M."/>
            <person name="Mochizuki N."/>
            <person name="Monte I."/>
            <person name="Mosher R."/>
            <person name="Nagasaki H."/>
            <person name="Nakagami H."/>
            <person name="Naramoto S."/>
            <person name="Nishitani K."/>
            <person name="Ohtani M."/>
            <person name="Okamoto T."/>
            <person name="Okumura M."/>
            <person name="Phillips J."/>
            <person name="Pollak B."/>
            <person name="Reinders A."/>
            <person name="Rovekamp M."/>
            <person name="Sano R."/>
            <person name="Sawa S."/>
            <person name="Schmid M.W."/>
            <person name="Shirakawa M."/>
            <person name="Solano R."/>
            <person name="Spunde A."/>
            <person name="Suetsugu N."/>
            <person name="Sugano S."/>
            <person name="Sugiyama A."/>
            <person name="Sun R."/>
            <person name="Suzuki Y."/>
            <person name="Takenaka M."/>
            <person name="Takezawa D."/>
            <person name="Tomogane H."/>
            <person name="Tsuzuki M."/>
            <person name="Ueda T."/>
            <person name="Umeda M."/>
            <person name="Ward J.M."/>
            <person name="Watanabe Y."/>
            <person name="Yazaki K."/>
            <person name="Yokoyama R."/>
            <person name="Yoshitake Y."/>
            <person name="Yotsui I."/>
            <person name="Zachgo S."/>
            <person name="Schmutz J."/>
        </authorList>
    </citation>
    <scope>NUCLEOTIDE SEQUENCE [LARGE SCALE GENOMIC DNA]</scope>
    <source>
        <strain evidence="2">Tak-1</strain>
    </source>
</reference>
<protein>
    <submittedName>
        <fullName evidence="1">Uncharacterized protein</fullName>
    </submittedName>
</protein>
<sequence length="64" mass="7220">MGSRTRILALLFFGVVAVGTGAGIFEVHREQKLERQALHQGVIRDQHLLALKEQQLRQDATPDR</sequence>
<proteinExistence type="predicted"/>
<name>A0A2R6X4U9_MARPO</name>
<organism evidence="1 2">
    <name type="scientific">Marchantia polymorpha</name>
    <name type="common">Common liverwort</name>
    <name type="synonym">Marchantia aquatica</name>
    <dbReference type="NCBI Taxonomy" id="3197"/>
    <lineage>
        <taxon>Eukaryota</taxon>
        <taxon>Viridiplantae</taxon>
        <taxon>Streptophyta</taxon>
        <taxon>Embryophyta</taxon>
        <taxon>Marchantiophyta</taxon>
        <taxon>Marchantiopsida</taxon>
        <taxon>Marchantiidae</taxon>
        <taxon>Marchantiales</taxon>
        <taxon>Marchantiaceae</taxon>
        <taxon>Marchantia</taxon>
    </lineage>
</organism>
<dbReference type="InterPro" id="IPR031568">
    <property type="entry name" value="Pet117"/>
</dbReference>
<dbReference type="Gramene" id="Mp1g08620.1">
    <property type="protein sequence ID" value="Mp1g08620.1.cds1"/>
    <property type="gene ID" value="Mp1g08620"/>
</dbReference>
<dbReference type="AlphaFoldDB" id="A0A2R6X4U9"/>